<feature type="transmembrane region" description="Helical" evidence="8">
    <location>
        <begin position="213"/>
        <end position="231"/>
    </location>
</feature>
<dbReference type="PROSITE" id="PS00218">
    <property type="entry name" value="AMINO_ACID_PERMEASE_1"/>
    <property type="match status" value="1"/>
</dbReference>
<evidence type="ECO:0000256" key="5">
    <source>
        <dbReference type="ARBA" id="ARBA00022989"/>
    </source>
</evidence>
<feature type="transmembrane region" description="Helical" evidence="8">
    <location>
        <begin position="421"/>
        <end position="445"/>
    </location>
</feature>
<feature type="transmembrane region" description="Helical" evidence="8">
    <location>
        <begin position="93"/>
        <end position="116"/>
    </location>
</feature>
<keyword evidence="4" id="KW-0029">Amino-acid transport</keyword>
<dbReference type="EMBL" id="BAAFSV010000001">
    <property type="protein sequence ID" value="GAB1310715.1"/>
    <property type="molecule type" value="Genomic_DNA"/>
</dbReference>
<comment type="caution">
    <text evidence="9">The sequence shown here is derived from an EMBL/GenBank/DDBJ whole genome shotgun (WGS) entry which is preliminary data.</text>
</comment>
<keyword evidence="6 8" id="KW-0472">Membrane</keyword>
<evidence type="ECO:0000256" key="7">
    <source>
        <dbReference type="SAM" id="MobiDB-lite"/>
    </source>
</evidence>
<dbReference type="PANTHER" id="PTHR45649:SF9">
    <property type="entry name" value="AMINO-ACID PERMEASE 2"/>
    <property type="match status" value="1"/>
</dbReference>
<evidence type="ECO:0000256" key="2">
    <source>
        <dbReference type="ARBA" id="ARBA00022448"/>
    </source>
</evidence>
<evidence type="ECO:0000256" key="8">
    <source>
        <dbReference type="SAM" id="Phobius"/>
    </source>
</evidence>
<dbReference type="Gene3D" id="1.20.1740.10">
    <property type="entry name" value="Amino acid/polyamine transporter I"/>
    <property type="match status" value="1"/>
</dbReference>
<dbReference type="PIRSF" id="PIRSF006060">
    <property type="entry name" value="AA_transporter"/>
    <property type="match status" value="1"/>
</dbReference>
<dbReference type="PANTHER" id="PTHR45649">
    <property type="entry name" value="AMINO-ACID PERMEASE BAT1"/>
    <property type="match status" value="1"/>
</dbReference>
<feature type="region of interest" description="Disordered" evidence="7">
    <location>
        <begin position="1"/>
        <end position="30"/>
    </location>
</feature>
<dbReference type="Proteomes" id="UP001628179">
    <property type="component" value="Unassembled WGS sequence"/>
</dbReference>
<evidence type="ECO:0000256" key="4">
    <source>
        <dbReference type="ARBA" id="ARBA00022970"/>
    </source>
</evidence>
<feature type="transmembrane region" description="Helical" evidence="8">
    <location>
        <begin position="137"/>
        <end position="160"/>
    </location>
</feature>
<feature type="transmembrane region" description="Helical" evidence="8">
    <location>
        <begin position="180"/>
        <end position="201"/>
    </location>
</feature>
<feature type="transmembrane region" description="Helical" evidence="8">
    <location>
        <begin position="457"/>
        <end position="479"/>
    </location>
</feature>
<feature type="transmembrane region" description="Helical" evidence="8">
    <location>
        <begin position="333"/>
        <end position="357"/>
    </location>
</feature>
<dbReference type="GeneID" id="98171670"/>
<feature type="transmembrane region" description="Helical" evidence="8">
    <location>
        <begin position="62"/>
        <end position="81"/>
    </location>
</feature>
<sequence>MATAAMEKRSLVAQTTPVTASGDATPISPSTVDVTMDEADRKLEAMGYTPVFKREFSTWSSFSFAMSISGVYGSLMSTWVYGLQAGGAAAIMWSWVIGGAGAWALALSLAELSSAYPSSGAMYFTLKFLAPEEQVPILCWMTGWINLVGTIAGSAATEYASSQMLLAAISITSDFSYTPTIHHVVAVMALLTIVHASINSLPTLWLNRLTSGYVVFHMSVLVGACVCLLVQTKDKHSLEYAFTDFQPSSGWNPPGFAFLFGCLTPAWIMTSADSTARIAEEAKNPSLVVPKAIAHATTFTYVVGFLFNLILVLCMGDPRGLLASASGQPVAQLFFNAMGRAPAIVFTLSGFAVMNLVAVPGLQSGSRTVFAFARDDLVPLSRVWRRISRRSRTPIAAVWLYAALEIAVNLLGLVSDTAIGAVFNVCTVALNVSYLVPIVCKLLYGRFERGPWHLGRGWSWALNVVAVGWNLFMCVVFFLPVKVPVTRENMNYAVVVFVFVLLFASGFWYTHGRHYYTGPGTQSRRSLQNTVARTV</sequence>
<keyword evidence="3 8" id="KW-0812">Transmembrane</keyword>
<protein>
    <submittedName>
        <fullName evidence="9">Polyamine transporter tpo5</fullName>
    </submittedName>
</protein>
<dbReference type="NCBIfam" id="TIGR00907">
    <property type="entry name" value="2A0304"/>
    <property type="match status" value="1"/>
</dbReference>
<keyword evidence="5 8" id="KW-1133">Transmembrane helix</keyword>
<reference evidence="9 10" key="1">
    <citation type="submission" date="2024-09" db="EMBL/GenBank/DDBJ databases">
        <title>Itraconazole resistance in Madurella fahalii resulting from another homologue of gene encoding cytochrome P450 14-alpha sterol demethylase (CYP51).</title>
        <authorList>
            <person name="Yoshioka I."/>
            <person name="Fahal A.H."/>
            <person name="Kaneko S."/>
            <person name="Yaguchi T."/>
        </authorList>
    </citation>
    <scope>NUCLEOTIDE SEQUENCE [LARGE SCALE GENOMIC DNA]</scope>
    <source>
        <strain evidence="9 10">IFM 68171</strain>
    </source>
</reference>
<dbReference type="InterPro" id="IPR004840">
    <property type="entry name" value="Amino_acid_permease_CS"/>
</dbReference>
<organism evidence="9 10">
    <name type="scientific">Madurella fahalii</name>
    <dbReference type="NCBI Taxonomy" id="1157608"/>
    <lineage>
        <taxon>Eukaryota</taxon>
        <taxon>Fungi</taxon>
        <taxon>Dikarya</taxon>
        <taxon>Ascomycota</taxon>
        <taxon>Pezizomycotina</taxon>
        <taxon>Sordariomycetes</taxon>
        <taxon>Sordariomycetidae</taxon>
        <taxon>Sordariales</taxon>
        <taxon>Sordariales incertae sedis</taxon>
        <taxon>Madurella</taxon>
    </lineage>
</organism>
<evidence type="ECO:0000313" key="9">
    <source>
        <dbReference type="EMBL" id="GAB1310715.1"/>
    </source>
</evidence>
<dbReference type="Pfam" id="PF13520">
    <property type="entry name" value="AA_permease_2"/>
    <property type="match status" value="1"/>
</dbReference>
<dbReference type="RefSeq" id="XP_070912448.1">
    <property type="nucleotide sequence ID" value="XM_071056347.1"/>
</dbReference>
<comment type="subcellular location">
    <subcellularLocation>
        <location evidence="1">Membrane</location>
        <topology evidence="1">Multi-pass membrane protein</topology>
    </subcellularLocation>
</comment>
<dbReference type="InterPro" id="IPR004756">
    <property type="entry name" value="AA_permease"/>
</dbReference>
<feature type="compositionally biased region" description="Basic and acidic residues" evidence="7">
    <location>
        <begin position="1"/>
        <end position="10"/>
    </location>
</feature>
<feature type="transmembrane region" description="Helical" evidence="8">
    <location>
        <begin position="395"/>
        <end position="415"/>
    </location>
</feature>
<feature type="transmembrane region" description="Helical" evidence="8">
    <location>
        <begin position="251"/>
        <end position="272"/>
    </location>
</feature>
<accession>A0ABQ0FYY3</accession>
<keyword evidence="2" id="KW-0813">Transport</keyword>
<evidence type="ECO:0000313" key="10">
    <source>
        <dbReference type="Proteomes" id="UP001628179"/>
    </source>
</evidence>
<evidence type="ECO:0000256" key="3">
    <source>
        <dbReference type="ARBA" id="ARBA00022692"/>
    </source>
</evidence>
<dbReference type="InterPro" id="IPR002293">
    <property type="entry name" value="AA/rel_permease1"/>
</dbReference>
<keyword evidence="10" id="KW-1185">Reference proteome</keyword>
<feature type="transmembrane region" description="Helical" evidence="8">
    <location>
        <begin position="292"/>
        <end position="313"/>
    </location>
</feature>
<name>A0ABQ0FYY3_9PEZI</name>
<feature type="transmembrane region" description="Helical" evidence="8">
    <location>
        <begin position="491"/>
        <end position="509"/>
    </location>
</feature>
<proteinExistence type="predicted"/>
<gene>
    <name evidence="9" type="primary">TPO5_1</name>
    <name evidence="9" type="ORF">MFIFM68171_00925</name>
</gene>
<evidence type="ECO:0000256" key="1">
    <source>
        <dbReference type="ARBA" id="ARBA00004141"/>
    </source>
</evidence>
<evidence type="ECO:0000256" key="6">
    <source>
        <dbReference type="ARBA" id="ARBA00023136"/>
    </source>
</evidence>